<dbReference type="InterPro" id="IPR007213">
    <property type="entry name" value="Ppm1/Ppm2/Tcmp"/>
</dbReference>
<evidence type="ECO:0000256" key="4">
    <source>
        <dbReference type="ARBA" id="ARBA00022679"/>
    </source>
</evidence>
<keyword evidence="8" id="KW-1185">Reference proteome</keyword>
<dbReference type="Gene3D" id="3.40.50.150">
    <property type="entry name" value="Vaccinia Virus protein VP39"/>
    <property type="match status" value="1"/>
</dbReference>
<organism evidence="7 8">
    <name type="scientific">Streptomyces ovatisporus</name>
    <dbReference type="NCBI Taxonomy" id="1128682"/>
    <lineage>
        <taxon>Bacteria</taxon>
        <taxon>Bacillati</taxon>
        <taxon>Actinomycetota</taxon>
        <taxon>Actinomycetes</taxon>
        <taxon>Kitasatosporales</taxon>
        <taxon>Streptomycetaceae</taxon>
        <taxon>Streptomyces</taxon>
    </lineage>
</organism>
<dbReference type="SUPFAM" id="SSF53335">
    <property type="entry name" value="S-adenosyl-L-methionine-dependent methyltransferases"/>
    <property type="match status" value="1"/>
</dbReference>
<name>A0ABV9AEH8_9ACTN</name>
<evidence type="ECO:0000313" key="8">
    <source>
        <dbReference type="Proteomes" id="UP001595997"/>
    </source>
</evidence>
<evidence type="ECO:0000256" key="2">
    <source>
        <dbReference type="ARBA" id="ARBA00008138"/>
    </source>
</evidence>
<sequence>MASRLAQTAVGPMVIVAVDQHEKHPLIHDELAHRMLPTAMKAFVTLTRWGPVRRWMVAGMEKNVPGMWASFLCRKRYIDDQLLNAAEAGIDAFVTLGAGFDTRAYRLPALGKTPVYELDLPENIDRKQALLNKMFGKVPDHVTLIPIDFNTQDLKDALAAHGHDSGNMRTFFAWEAVTQYLTEDGVRKTLAFLATARPGSRLVFTHLAKDFLDGRASYGAEKLYQEYVVKRRLWHFGLNPDQIEGFLAEYGWRVAEQPGPPDFTARYIEPTSRRLPVSEVERSVSAEKI</sequence>
<dbReference type="RefSeq" id="WP_386451106.1">
    <property type="nucleotide sequence ID" value="NZ_JBHSFH010000013.1"/>
</dbReference>
<evidence type="ECO:0000256" key="6">
    <source>
        <dbReference type="RuleBase" id="RU362030"/>
    </source>
</evidence>
<dbReference type="EC" id="2.1.1.-" evidence="6"/>
<reference evidence="8" key="1">
    <citation type="journal article" date="2019" name="Int. J. Syst. Evol. Microbiol.">
        <title>The Global Catalogue of Microorganisms (GCM) 10K type strain sequencing project: providing services to taxonomists for standard genome sequencing and annotation.</title>
        <authorList>
            <consortium name="The Broad Institute Genomics Platform"/>
            <consortium name="The Broad Institute Genome Sequencing Center for Infectious Disease"/>
            <person name="Wu L."/>
            <person name="Ma J."/>
        </authorList>
    </citation>
    <scope>NUCLEOTIDE SEQUENCE [LARGE SCALE GENOMIC DNA]</scope>
    <source>
        <strain evidence="8">CGMCC 4.7357</strain>
    </source>
</reference>
<dbReference type="PANTHER" id="PTHR43619">
    <property type="entry name" value="S-ADENOSYL-L-METHIONINE-DEPENDENT METHYLTRANSFERASE YKTD-RELATED"/>
    <property type="match status" value="1"/>
</dbReference>
<proteinExistence type="inferred from homology"/>
<evidence type="ECO:0000256" key="1">
    <source>
        <dbReference type="ARBA" id="ARBA00003907"/>
    </source>
</evidence>
<evidence type="ECO:0000256" key="5">
    <source>
        <dbReference type="ARBA" id="ARBA00022691"/>
    </source>
</evidence>
<keyword evidence="4 7" id="KW-0808">Transferase</keyword>
<dbReference type="GO" id="GO:0008168">
    <property type="term" value="F:methyltransferase activity"/>
    <property type="evidence" value="ECO:0007669"/>
    <property type="project" value="UniProtKB-KW"/>
</dbReference>
<comment type="caution">
    <text evidence="7">The sequence shown here is derived from an EMBL/GenBank/DDBJ whole genome shotgun (WGS) entry which is preliminary data.</text>
</comment>
<keyword evidence="5 6" id="KW-0949">S-adenosyl-L-methionine</keyword>
<dbReference type="GO" id="GO:0032259">
    <property type="term" value="P:methylation"/>
    <property type="evidence" value="ECO:0007669"/>
    <property type="project" value="UniProtKB-KW"/>
</dbReference>
<gene>
    <name evidence="7" type="ORF">ACFPA8_21790</name>
</gene>
<dbReference type="Proteomes" id="UP001595997">
    <property type="component" value="Unassembled WGS sequence"/>
</dbReference>
<dbReference type="PANTHER" id="PTHR43619:SF2">
    <property type="entry name" value="S-ADENOSYL-L-METHIONINE-DEPENDENT METHYLTRANSFERASES SUPERFAMILY PROTEIN"/>
    <property type="match status" value="1"/>
</dbReference>
<evidence type="ECO:0000313" key="7">
    <source>
        <dbReference type="EMBL" id="MFC4496768.1"/>
    </source>
</evidence>
<keyword evidence="3 6" id="KW-0489">Methyltransferase</keyword>
<dbReference type="InterPro" id="IPR011610">
    <property type="entry name" value="SAM_mthyl_Trfase_ML2640-like"/>
</dbReference>
<comment type="function">
    <text evidence="1 6">Exhibits S-adenosyl-L-methionine-dependent methyltransferase activity.</text>
</comment>
<dbReference type="InterPro" id="IPR029063">
    <property type="entry name" value="SAM-dependent_MTases_sf"/>
</dbReference>
<comment type="similarity">
    <text evidence="2 6">Belongs to the UPF0677 family.</text>
</comment>
<evidence type="ECO:0000256" key="3">
    <source>
        <dbReference type="ARBA" id="ARBA00022603"/>
    </source>
</evidence>
<protein>
    <recommendedName>
        <fullName evidence="6">S-adenosyl-L-methionine-dependent methyltransferase</fullName>
        <ecNumber evidence="6">2.1.1.-</ecNumber>
    </recommendedName>
</protein>
<accession>A0ABV9AEH8</accession>
<dbReference type="EMBL" id="JBHSFH010000013">
    <property type="protein sequence ID" value="MFC4496768.1"/>
    <property type="molecule type" value="Genomic_DNA"/>
</dbReference>
<dbReference type="Pfam" id="PF04072">
    <property type="entry name" value="LCM"/>
    <property type="match status" value="1"/>
</dbReference>
<dbReference type="NCBIfam" id="TIGR00027">
    <property type="entry name" value="mthyl_TIGR00027"/>
    <property type="match status" value="1"/>
</dbReference>